<proteinExistence type="predicted"/>
<evidence type="ECO:0000256" key="1">
    <source>
        <dbReference type="ARBA" id="ARBA00022729"/>
    </source>
</evidence>
<dbReference type="EMBL" id="FNRI01000009">
    <property type="protein sequence ID" value="SEA91980.1"/>
    <property type="molecule type" value="Genomic_DNA"/>
</dbReference>
<keyword evidence="5" id="KW-1185">Reference proteome</keyword>
<sequence>MKKILFTAIVALFAVSAVSAQDKGNWALGPRMNIYTNTGDAVVGLGAFGRYSISDNWRIEPSLTALLHSGCSIDISIDAQYLFHLGEGWSVYPAVGFTANDIGKWAAGLNIGGGFDFEVARNWDLSAGLKWQPMFDDWRKNPVVISIGAAYKF</sequence>
<evidence type="ECO:0000313" key="4">
    <source>
        <dbReference type="EMBL" id="SEA91980.1"/>
    </source>
</evidence>
<protein>
    <submittedName>
        <fullName evidence="4">Outer membrane protein beta-barrel domain-containing protein</fullName>
    </submittedName>
</protein>
<gene>
    <name evidence="4" type="ORF">SAMN05444145_10944</name>
</gene>
<dbReference type="InterPro" id="IPR027385">
    <property type="entry name" value="Beta-barrel_OMP"/>
</dbReference>
<evidence type="ECO:0000259" key="3">
    <source>
        <dbReference type="Pfam" id="PF13505"/>
    </source>
</evidence>
<name>A0A1H4F4U8_9BACT</name>
<keyword evidence="1 2" id="KW-0732">Signal</keyword>
<reference evidence="4 5" key="1">
    <citation type="submission" date="2016-10" db="EMBL/GenBank/DDBJ databases">
        <authorList>
            <person name="de Groot N.N."/>
        </authorList>
    </citation>
    <scope>NUCLEOTIDE SEQUENCE [LARGE SCALE GENOMIC DNA]</scope>
    <source>
        <strain evidence="4 5">DSM 25383</strain>
    </source>
</reference>
<feature type="signal peptide" evidence="2">
    <location>
        <begin position="1"/>
        <end position="20"/>
    </location>
</feature>
<dbReference type="InterPro" id="IPR011250">
    <property type="entry name" value="OMP/PagP_B-barrel"/>
</dbReference>
<feature type="domain" description="Outer membrane protein beta-barrel" evidence="3">
    <location>
        <begin position="7"/>
        <end position="153"/>
    </location>
</feature>
<evidence type="ECO:0000313" key="5">
    <source>
        <dbReference type="Proteomes" id="UP000183253"/>
    </source>
</evidence>
<dbReference type="SUPFAM" id="SSF56925">
    <property type="entry name" value="OMPA-like"/>
    <property type="match status" value="1"/>
</dbReference>
<dbReference type="Proteomes" id="UP000183253">
    <property type="component" value="Unassembled WGS sequence"/>
</dbReference>
<organism evidence="4 5">
    <name type="scientific">Alistipes timonensis JC136</name>
    <dbReference type="NCBI Taxonomy" id="1033731"/>
    <lineage>
        <taxon>Bacteria</taxon>
        <taxon>Pseudomonadati</taxon>
        <taxon>Bacteroidota</taxon>
        <taxon>Bacteroidia</taxon>
        <taxon>Bacteroidales</taxon>
        <taxon>Rikenellaceae</taxon>
        <taxon>Alistipes</taxon>
    </lineage>
</organism>
<accession>A0A1H4F4U8</accession>
<dbReference type="RefSeq" id="WP_010265877.1">
    <property type="nucleotide sequence ID" value="NZ_CAEG01000017.1"/>
</dbReference>
<evidence type="ECO:0000256" key="2">
    <source>
        <dbReference type="SAM" id="SignalP"/>
    </source>
</evidence>
<dbReference type="OrthoDB" id="1163183at2"/>
<feature type="chain" id="PRO_5010367578" evidence="2">
    <location>
        <begin position="21"/>
        <end position="153"/>
    </location>
</feature>
<dbReference type="Pfam" id="PF13505">
    <property type="entry name" value="OMP_b-brl"/>
    <property type="match status" value="1"/>
</dbReference>
<dbReference type="Gene3D" id="2.40.160.20">
    <property type="match status" value="1"/>
</dbReference>
<dbReference type="AlphaFoldDB" id="A0A1H4F4U8"/>
<dbReference type="STRING" id="1033731.SAMN05444145_10944"/>